<dbReference type="PANTHER" id="PTHR39299:SF1">
    <property type="entry name" value="TRANSMEMBRANE PROTEIN"/>
    <property type="match status" value="1"/>
</dbReference>
<feature type="transmembrane region" description="Helical" evidence="1">
    <location>
        <begin position="104"/>
        <end position="123"/>
    </location>
</feature>
<feature type="transmembrane region" description="Helical" evidence="1">
    <location>
        <begin position="135"/>
        <end position="156"/>
    </location>
</feature>
<feature type="transmembrane region" description="Helical" evidence="1">
    <location>
        <begin position="208"/>
        <end position="229"/>
    </location>
</feature>
<dbReference type="Pfam" id="PF25044">
    <property type="entry name" value="DUF7789"/>
    <property type="match status" value="2"/>
</dbReference>
<organism evidence="3 4">
    <name type="scientific">Lingula anatina</name>
    <name type="common">Brachiopod</name>
    <name type="synonym">Lingula unguis</name>
    <dbReference type="NCBI Taxonomy" id="7574"/>
    <lineage>
        <taxon>Eukaryota</taxon>
        <taxon>Metazoa</taxon>
        <taxon>Spiralia</taxon>
        <taxon>Lophotrochozoa</taxon>
        <taxon>Brachiopoda</taxon>
        <taxon>Linguliformea</taxon>
        <taxon>Lingulata</taxon>
        <taxon>Lingulida</taxon>
        <taxon>Linguloidea</taxon>
        <taxon>Lingulidae</taxon>
        <taxon>Lingula</taxon>
    </lineage>
</organism>
<dbReference type="RefSeq" id="XP_013418693.1">
    <property type="nucleotide sequence ID" value="XM_013563239.1"/>
</dbReference>
<dbReference type="STRING" id="7574.A0A1S3K7U2"/>
<feature type="transmembrane region" description="Helical" evidence="1">
    <location>
        <begin position="40"/>
        <end position="63"/>
    </location>
</feature>
<feature type="transmembrane region" description="Helical" evidence="1">
    <location>
        <begin position="241"/>
        <end position="264"/>
    </location>
</feature>
<dbReference type="OrthoDB" id="2448307at2759"/>
<protein>
    <submittedName>
        <fullName evidence="4">Uncharacterized protein LOC106179543 isoform X1</fullName>
    </submittedName>
</protein>
<keyword evidence="1" id="KW-0472">Membrane</keyword>
<feature type="domain" description="DUF7789" evidence="2">
    <location>
        <begin position="167"/>
        <end position="296"/>
    </location>
</feature>
<dbReference type="PANTHER" id="PTHR39299">
    <property type="entry name" value="TRANSMEMBRANE PROTEIN"/>
    <property type="match status" value="1"/>
</dbReference>
<accession>A0A1S3K7U2</accession>
<evidence type="ECO:0000313" key="3">
    <source>
        <dbReference type="Proteomes" id="UP000085678"/>
    </source>
</evidence>
<reference evidence="4" key="1">
    <citation type="submission" date="2025-08" db="UniProtKB">
        <authorList>
            <consortium name="RefSeq"/>
        </authorList>
    </citation>
    <scope>IDENTIFICATION</scope>
    <source>
        <tissue evidence="4">Gonads</tissue>
    </source>
</reference>
<dbReference type="GeneID" id="106179543"/>
<proteinExistence type="predicted"/>
<evidence type="ECO:0000259" key="2">
    <source>
        <dbReference type="Pfam" id="PF25044"/>
    </source>
</evidence>
<dbReference type="KEGG" id="lak:106179543"/>
<evidence type="ECO:0000256" key="1">
    <source>
        <dbReference type="SAM" id="Phobius"/>
    </source>
</evidence>
<feature type="transmembrane region" description="Helical" evidence="1">
    <location>
        <begin position="276"/>
        <end position="302"/>
    </location>
</feature>
<dbReference type="InParanoid" id="A0A1S3K7U2"/>
<evidence type="ECO:0000313" key="4">
    <source>
        <dbReference type="RefSeq" id="XP_013418693.1"/>
    </source>
</evidence>
<keyword evidence="1" id="KW-0812">Transmembrane</keyword>
<keyword evidence="3" id="KW-1185">Reference proteome</keyword>
<dbReference type="InterPro" id="IPR056691">
    <property type="entry name" value="DUF7789"/>
</dbReference>
<name>A0A1S3K7U2_LINAN</name>
<keyword evidence="1" id="KW-1133">Transmembrane helix</keyword>
<feature type="transmembrane region" description="Helical" evidence="1">
    <location>
        <begin position="75"/>
        <end position="97"/>
    </location>
</feature>
<dbReference type="Proteomes" id="UP000085678">
    <property type="component" value="Unplaced"/>
</dbReference>
<sequence>MEDEGNDGTYGSVPVTSQAATTSTVVGKAKTFAGLSPKEWAFLVVSILNLLAALGFTGYSLWYVVDKDKENTVDFTFAVLLLINIVFCTFYVVHGLFREREFELYAFIAATLVVVVYCITEYAVNVAGHSNPIKLPRLIVSCALALPNIVLAWMVARDFGFLAFRIVGASEALQLMYRQSAAFSTLLKFDFQVGVSFVVLVLEQGVNLTTLEIVTLSVGLPFSFLWLILGWITMRKEIKPLMWIFIVLGLVGPAYVIYKIVMLFENLEEEQSEKLLIYAVIVAGALELLVHVILLIQAVVVYRNFKKGLKERAFDPTEQTSLLVAAGRR</sequence>
<dbReference type="AlphaFoldDB" id="A0A1S3K7U2"/>
<gene>
    <name evidence="4" type="primary">LOC106179543</name>
</gene>
<feature type="domain" description="DUF7789" evidence="2">
    <location>
        <begin position="26"/>
        <end position="156"/>
    </location>
</feature>